<reference evidence="1 2" key="1">
    <citation type="submission" date="2020-07" db="EMBL/GenBank/DDBJ databases">
        <title>Organ Donor 1.</title>
        <authorList>
            <person name="Marsh A.J."/>
            <person name="Azcarate-Peril M.A."/>
        </authorList>
    </citation>
    <scope>NUCLEOTIDE SEQUENCE [LARGE SCALE GENOMIC DNA]</scope>
    <source>
        <strain evidence="1 2">AMC0717</strain>
    </source>
</reference>
<name>A0A853JQW4_9FIRM</name>
<gene>
    <name evidence="1" type="ORF">H0N91_12365</name>
</gene>
<dbReference type="Proteomes" id="UP000586254">
    <property type="component" value="Unassembled WGS sequence"/>
</dbReference>
<evidence type="ECO:0000313" key="1">
    <source>
        <dbReference type="EMBL" id="NZA38897.1"/>
    </source>
</evidence>
<protein>
    <submittedName>
        <fullName evidence="1">Uncharacterized protein</fullName>
    </submittedName>
</protein>
<dbReference type="RefSeq" id="WP_180493585.1">
    <property type="nucleotide sequence ID" value="NZ_JACCKS010000014.1"/>
</dbReference>
<organism evidence="1 2">
    <name type="scientific">Eubacterium callanderi</name>
    <dbReference type="NCBI Taxonomy" id="53442"/>
    <lineage>
        <taxon>Bacteria</taxon>
        <taxon>Bacillati</taxon>
        <taxon>Bacillota</taxon>
        <taxon>Clostridia</taxon>
        <taxon>Eubacteriales</taxon>
        <taxon>Eubacteriaceae</taxon>
        <taxon>Eubacterium</taxon>
    </lineage>
</organism>
<accession>A0A853JQW4</accession>
<sequence>MDHQPDFMLPCHLKSALKCWQRSDLIGCLLGCRSVACPFEDCYGFVERFSRCINFACGPVIFGAISMAFS</sequence>
<dbReference type="AlphaFoldDB" id="A0A853JQW4"/>
<evidence type="ECO:0000313" key="2">
    <source>
        <dbReference type="Proteomes" id="UP000586254"/>
    </source>
</evidence>
<dbReference type="EMBL" id="JACCKS010000014">
    <property type="protein sequence ID" value="NZA38897.1"/>
    <property type="molecule type" value="Genomic_DNA"/>
</dbReference>
<proteinExistence type="predicted"/>
<comment type="caution">
    <text evidence="1">The sequence shown here is derived from an EMBL/GenBank/DDBJ whole genome shotgun (WGS) entry which is preliminary data.</text>
</comment>